<evidence type="ECO:0000256" key="1">
    <source>
        <dbReference type="ARBA" id="ARBA00004651"/>
    </source>
</evidence>
<feature type="transmembrane region" description="Helical" evidence="8">
    <location>
        <begin position="180"/>
        <end position="201"/>
    </location>
</feature>
<keyword evidence="3" id="KW-1003">Cell membrane</keyword>
<sequence>MTRALPSWTSAPPTAAGLVVIGLACQEVGASIAVLLFPSVGAPGMVTLRLVFSALVLLLVARPKLGGRTRRDWMTAVLFGVAIAAMNSAFYLSIERIPLGIAVTIEVLGPLTLSVIAGRTPLAFLCAGLAVIGVIVLGGVDLGRLEPLGVALALVAAACWIGYILASAETGRRFARLDGLAIAMAIGAVLSLPGGIVSAGASLVDPVHLGLGFAVALLSSAIPYGLEMIALRRLSEATFGVLMSLAPGLAASAGLLLLGQAVHPLDLVGIGLVIAASIGAVVSTSRRRGDGEADDGRGPVGTSPFEAPVA</sequence>
<dbReference type="InterPro" id="IPR037185">
    <property type="entry name" value="EmrE-like"/>
</dbReference>
<feature type="transmembrane region" description="Helical" evidence="8">
    <location>
        <begin position="40"/>
        <end position="61"/>
    </location>
</feature>
<proteinExistence type="inferred from homology"/>
<feature type="region of interest" description="Disordered" evidence="7">
    <location>
        <begin position="286"/>
        <end position="310"/>
    </location>
</feature>
<evidence type="ECO:0000256" key="3">
    <source>
        <dbReference type="ARBA" id="ARBA00022475"/>
    </source>
</evidence>
<evidence type="ECO:0000256" key="2">
    <source>
        <dbReference type="ARBA" id="ARBA00007362"/>
    </source>
</evidence>
<feature type="transmembrane region" description="Helical" evidence="8">
    <location>
        <begin position="238"/>
        <end position="258"/>
    </location>
</feature>
<organism evidence="10 11">
    <name type="scientific">Schumannella luteola</name>
    <dbReference type="NCBI Taxonomy" id="472059"/>
    <lineage>
        <taxon>Bacteria</taxon>
        <taxon>Bacillati</taxon>
        <taxon>Actinomycetota</taxon>
        <taxon>Actinomycetes</taxon>
        <taxon>Micrococcales</taxon>
        <taxon>Microbacteriaceae</taxon>
        <taxon>Schumannella</taxon>
    </lineage>
</organism>
<evidence type="ECO:0000256" key="6">
    <source>
        <dbReference type="ARBA" id="ARBA00023136"/>
    </source>
</evidence>
<feature type="transmembrane region" description="Helical" evidence="8">
    <location>
        <begin position="207"/>
        <end position="226"/>
    </location>
</feature>
<keyword evidence="11" id="KW-1185">Reference proteome</keyword>
<comment type="subcellular location">
    <subcellularLocation>
        <location evidence="1">Cell membrane</location>
        <topology evidence="1">Multi-pass membrane protein</topology>
    </subcellularLocation>
</comment>
<comment type="similarity">
    <text evidence="2">Belongs to the EamA transporter family.</text>
</comment>
<reference evidence="10 11" key="1">
    <citation type="submission" date="2020-07" db="EMBL/GenBank/DDBJ databases">
        <title>Sequencing the genomes of 1000 actinobacteria strains.</title>
        <authorList>
            <person name="Klenk H.-P."/>
        </authorList>
    </citation>
    <scope>NUCLEOTIDE SEQUENCE [LARGE SCALE GENOMIC DNA]</scope>
    <source>
        <strain evidence="10 11">DSM 23141</strain>
    </source>
</reference>
<dbReference type="PROSITE" id="PS51257">
    <property type="entry name" value="PROKAR_LIPOPROTEIN"/>
    <property type="match status" value="1"/>
</dbReference>
<dbReference type="PANTHER" id="PTHR42920">
    <property type="entry name" value="OS03G0707200 PROTEIN-RELATED"/>
    <property type="match status" value="1"/>
</dbReference>
<feature type="transmembrane region" description="Helical" evidence="8">
    <location>
        <begin position="97"/>
        <end position="115"/>
    </location>
</feature>
<name>A0A852Y9M2_9MICO</name>
<dbReference type="InterPro" id="IPR051258">
    <property type="entry name" value="Diverse_Substrate_Transporter"/>
</dbReference>
<feature type="domain" description="EamA" evidence="9">
    <location>
        <begin position="148"/>
        <end position="279"/>
    </location>
</feature>
<feature type="compositionally biased region" description="Basic and acidic residues" evidence="7">
    <location>
        <begin position="287"/>
        <end position="297"/>
    </location>
</feature>
<comment type="caution">
    <text evidence="10">The sequence shown here is derived from an EMBL/GenBank/DDBJ whole genome shotgun (WGS) entry which is preliminary data.</text>
</comment>
<feature type="transmembrane region" description="Helical" evidence="8">
    <location>
        <begin position="264"/>
        <end position="282"/>
    </location>
</feature>
<feature type="transmembrane region" description="Helical" evidence="8">
    <location>
        <begin position="122"/>
        <end position="142"/>
    </location>
</feature>
<evidence type="ECO:0000313" key="11">
    <source>
        <dbReference type="Proteomes" id="UP000553888"/>
    </source>
</evidence>
<dbReference type="SUPFAM" id="SSF103481">
    <property type="entry name" value="Multidrug resistance efflux transporter EmrE"/>
    <property type="match status" value="2"/>
</dbReference>
<evidence type="ECO:0000313" key="10">
    <source>
        <dbReference type="EMBL" id="NYG97911.1"/>
    </source>
</evidence>
<evidence type="ECO:0000256" key="5">
    <source>
        <dbReference type="ARBA" id="ARBA00022989"/>
    </source>
</evidence>
<protein>
    <submittedName>
        <fullName evidence="10">Inner membrane transporter RhtA</fullName>
    </submittedName>
</protein>
<keyword evidence="5 8" id="KW-1133">Transmembrane helix</keyword>
<feature type="transmembrane region" description="Helical" evidence="8">
    <location>
        <begin position="148"/>
        <end position="168"/>
    </location>
</feature>
<dbReference type="EMBL" id="JACBZY010000001">
    <property type="protein sequence ID" value="NYG97911.1"/>
    <property type="molecule type" value="Genomic_DNA"/>
</dbReference>
<evidence type="ECO:0000256" key="8">
    <source>
        <dbReference type="SAM" id="Phobius"/>
    </source>
</evidence>
<keyword evidence="4 8" id="KW-0812">Transmembrane</keyword>
<evidence type="ECO:0000259" key="9">
    <source>
        <dbReference type="Pfam" id="PF00892"/>
    </source>
</evidence>
<accession>A0A852Y9M2</accession>
<dbReference type="AlphaFoldDB" id="A0A852Y9M2"/>
<dbReference type="RefSeq" id="WP_343046574.1">
    <property type="nucleotide sequence ID" value="NZ_JACBZY010000001.1"/>
</dbReference>
<dbReference type="GO" id="GO:0005886">
    <property type="term" value="C:plasma membrane"/>
    <property type="evidence" value="ECO:0007669"/>
    <property type="project" value="UniProtKB-SubCell"/>
</dbReference>
<dbReference type="Pfam" id="PF00892">
    <property type="entry name" value="EamA"/>
    <property type="match status" value="1"/>
</dbReference>
<dbReference type="PANTHER" id="PTHR42920:SF5">
    <property type="entry name" value="EAMA DOMAIN-CONTAINING PROTEIN"/>
    <property type="match status" value="1"/>
</dbReference>
<evidence type="ECO:0000256" key="7">
    <source>
        <dbReference type="SAM" id="MobiDB-lite"/>
    </source>
</evidence>
<gene>
    <name evidence="10" type="ORF">BJ979_000537</name>
</gene>
<evidence type="ECO:0000256" key="4">
    <source>
        <dbReference type="ARBA" id="ARBA00022692"/>
    </source>
</evidence>
<dbReference type="Proteomes" id="UP000553888">
    <property type="component" value="Unassembled WGS sequence"/>
</dbReference>
<feature type="transmembrane region" description="Helical" evidence="8">
    <location>
        <begin position="73"/>
        <end position="91"/>
    </location>
</feature>
<dbReference type="InterPro" id="IPR000620">
    <property type="entry name" value="EamA_dom"/>
</dbReference>
<keyword evidence="6 8" id="KW-0472">Membrane</keyword>